<keyword evidence="2" id="KW-0812">Transmembrane</keyword>
<keyword evidence="2" id="KW-1133">Transmembrane helix</keyword>
<evidence type="ECO:0000313" key="4">
    <source>
        <dbReference type="Proteomes" id="UP000824150"/>
    </source>
</evidence>
<feature type="transmembrane region" description="Helical" evidence="2">
    <location>
        <begin position="214"/>
        <end position="236"/>
    </location>
</feature>
<dbReference type="AlphaFoldDB" id="A0A9E2NUL0"/>
<comment type="caution">
    <text evidence="3">The sequence shown here is derived from an EMBL/GenBank/DDBJ whole genome shotgun (WGS) entry which is preliminary data.</text>
</comment>
<evidence type="ECO:0000256" key="1">
    <source>
        <dbReference type="SAM" id="MobiDB-lite"/>
    </source>
</evidence>
<keyword evidence="2" id="KW-0472">Membrane</keyword>
<dbReference type="EMBL" id="JAHLFG010000094">
    <property type="protein sequence ID" value="MBU3827524.1"/>
    <property type="molecule type" value="Genomic_DNA"/>
</dbReference>
<accession>A0A9E2NUL0</accession>
<name>A0A9E2NUL0_9GAMM</name>
<gene>
    <name evidence="3" type="ORF">IAA31_08590</name>
</gene>
<organism evidence="3 4">
    <name type="scientific">Candidatus Anaerobiospirillum merdipullorum</name>
    <dbReference type="NCBI Taxonomy" id="2838450"/>
    <lineage>
        <taxon>Bacteria</taxon>
        <taxon>Pseudomonadati</taxon>
        <taxon>Pseudomonadota</taxon>
        <taxon>Gammaproteobacteria</taxon>
        <taxon>Aeromonadales</taxon>
        <taxon>Succinivibrionaceae</taxon>
        <taxon>Anaerobiospirillum</taxon>
    </lineage>
</organism>
<protein>
    <recommendedName>
        <fullName evidence="5">Virulence factor</fullName>
    </recommendedName>
</protein>
<evidence type="ECO:0008006" key="5">
    <source>
        <dbReference type="Google" id="ProtNLM"/>
    </source>
</evidence>
<reference evidence="3" key="2">
    <citation type="submission" date="2021-04" db="EMBL/GenBank/DDBJ databases">
        <authorList>
            <person name="Gilroy R."/>
        </authorList>
    </citation>
    <scope>NUCLEOTIDE SEQUENCE</scope>
    <source>
        <strain evidence="3">687</strain>
    </source>
</reference>
<feature type="compositionally biased region" description="Polar residues" evidence="1">
    <location>
        <begin position="358"/>
        <end position="381"/>
    </location>
</feature>
<dbReference type="Proteomes" id="UP000824150">
    <property type="component" value="Unassembled WGS sequence"/>
</dbReference>
<evidence type="ECO:0000313" key="3">
    <source>
        <dbReference type="EMBL" id="MBU3827524.1"/>
    </source>
</evidence>
<sequence>MHQAQLISGEINSFIPIGIDGRPVYQNAEAFRDAIARSAQLGPRCARFLALPRFNGALSQATWLVPFAPTRPDGQYRIISWQTATAEEKQQALAQLDQFEQALMQEGQKLLALSPEGDRLLFAHYLTGVTEAQRLPAVHFPGPEYLFIVDGQPVITFWGFLKAGDRLSVSPFDCLRPASPVGVAPQVAAGSGAAAASVATADSKRGHHCVLPLWLRWLLLALLLLLLLYFLLWWLLPLLGIRLPWLNFDLPGFRIPGLNLNGGDVTISAPDPGFKGDTALNLTSGDKTQVVYAGDQHTVVVPGEEPVVTETAVNTQEVPAAEGTPVAPDSEKLVSPAPNEENVVPQEPNAPALEPETGSESPTATPSAENTSQESPATVNSAPLPPTLSSTSSDAKPLRLDAKALARGDVSALEGQWQTRSGMMDVNTGRPLNLSYSYHAGKGQLVVTRQDGTRCVVAANPQAVNGVLQINAQGHAICPDNTTYALPQIKCQPRADGSADCAATYGNAQPFPLRVYSSQQGQ</sequence>
<feature type="region of interest" description="Disordered" evidence="1">
    <location>
        <begin position="311"/>
        <end position="395"/>
    </location>
</feature>
<reference evidence="3" key="1">
    <citation type="journal article" date="2021" name="PeerJ">
        <title>Extensive microbial diversity within the chicken gut microbiome revealed by metagenomics and culture.</title>
        <authorList>
            <person name="Gilroy R."/>
            <person name="Ravi A."/>
            <person name="Getino M."/>
            <person name="Pursley I."/>
            <person name="Horton D.L."/>
            <person name="Alikhan N.F."/>
            <person name="Baker D."/>
            <person name="Gharbi K."/>
            <person name="Hall N."/>
            <person name="Watson M."/>
            <person name="Adriaenssens E.M."/>
            <person name="Foster-Nyarko E."/>
            <person name="Jarju S."/>
            <person name="Secka A."/>
            <person name="Antonio M."/>
            <person name="Oren A."/>
            <person name="Chaudhuri R.R."/>
            <person name="La Ragione R."/>
            <person name="Hildebrand F."/>
            <person name="Pallen M.J."/>
        </authorList>
    </citation>
    <scope>NUCLEOTIDE SEQUENCE</scope>
    <source>
        <strain evidence="3">687</strain>
    </source>
</reference>
<evidence type="ECO:0000256" key="2">
    <source>
        <dbReference type="SAM" id="Phobius"/>
    </source>
</evidence>
<proteinExistence type="predicted"/>